<evidence type="ECO:0000256" key="1">
    <source>
        <dbReference type="ARBA" id="ARBA00009437"/>
    </source>
</evidence>
<proteinExistence type="inferred from homology"/>
<comment type="similarity">
    <text evidence="1">Belongs to the LysR transcriptional regulatory family.</text>
</comment>
<dbReference type="Proteomes" id="UP000469011">
    <property type="component" value="Unassembled WGS sequence"/>
</dbReference>
<dbReference type="PANTHER" id="PTHR30346">
    <property type="entry name" value="TRANSCRIPTIONAL DUAL REGULATOR HCAR-RELATED"/>
    <property type="match status" value="1"/>
</dbReference>
<keyword evidence="7" id="KW-1185">Reference proteome</keyword>
<sequence length="299" mass="33265">MEPKPFLRLDEIHCFLAVSEHESFRRAAETLGTRQSSVSRAVLRLEDRLGVSLLERRSTGTKLTNAGRQFLSEVRPALAQLGQAQRAAMGAGRGDTGTVRVGLHSPPISKFVQTTVSMFLERHPEVRIDICDGSREEHIAAVRSHRLDIAFIPGTGLVQGCESAELWQERVYVALPGKHDLARRRRLDWPDIITEHFIVSRFSTGPEVRDCILRRTATYAIHPNIELKEACGETLMALVCLGQGITVVQASWAAVRFPGLVLRPLKAPQDILPYMAVWSAKNDNPALRRLVSLARALAR</sequence>
<dbReference type="InterPro" id="IPR036390">
    <property type="entry name" value="WH_DNA-bd_sf"/>
</dbReference>
<dbReference type="CDD" id="cd08414">
    <property type="entry name" value="PBP2_LTTR_aromatics_like"/>
    <property type="match status" value="1"/>
</dbReference>
<dbReference type="RefSeq" id="WP_163465300.1">
    <property type="nucleotide sequence ID" value="NZ_JAAAMG010000021.1"/>
</dbReference>
<dbReference type="AlphaFoldDB" id="A0A6N9TAW2"/>
<dbReference type="Gene3D" id="3.40.190.10">
    <property type="entry name" value="Periplasmic binding protein-like II"/>
    <property type="match status" value="2"/>
</dbReference>
<dbReference type="Gene3D" id="1.10.10.10">
    <property type="entry name" value="Winged helix-like DNA-binding domain superfamily/Winged helix DNA-binding domain"/>
    <property type="match status" value="1"/>
</dbReference>
<dbReference type="EMBL" id="JAAAMG010000021">
    <property type="protein sequence ID" value="NDW06839.1"/>
    <property type="molecule type" value="Genomic_DNA"/>
</dbReference>
<dbReference type="PANTHER" id="PTHR30346:SF0">
    <property type="entry name" value="HCA OPERON TRANSCRIPTIONAL ACTIVATOR HCAR"/>
    <property type="match status" value="1"/>
</dbReference>
<dbReference type="SUPFAM" id="SSF53850">
    <property type="entry name" value="Periplasmic binding protein-like II"/>
    <property type="match status" value="1"/>
</dbReference>
<dbReference type="PRINTS" id="PR00039">
    <property type="entry name" value="HTHLYSR"/>
</dbReference>
<evidence type="ECO:0000256" key="3">
    <source>
        <dbReference type="ARBA" id="ARBA00023125"/>
    </source>
</evidence>
<dbReference type="FunFam" id="1.10.10.10:FF:000001">
    <property type="entry name" value="LysR family transcriptional regulator"/>
    <property type="match status" value="1"/>
</dbReference>
<dbReference type="Pfam" id="PF03466">
    <property type="entry name" value="LysR_substrate"/>
    <property type="match status" value="1"/>
</dbReference>
<keyword evidence="4" id="KW-0804">Transcription</keyword>
<evidence type="ECO:0000313" key="6">
    <source>
        <dbReference type="EMBL" id="NDW06839.1"/>
    </source>
</evidence>
<dbReference type="PROSITE" id="PS50931">
    <property type="entry name" value="HTH_LYSR"/>
    <property type="match status" value="1"/>
</dbReference>
<organism evidence="6 7">
    <name type="scientific">Jiella pacifica</name>
    <dbReference type="NCBI Taxonomy" id="2696469"/>
    <lineage>
        <taxon>Bacteria</taxon>
        <taxon>Pseudomonadati</taxon>
        <taxon>Pseudomonadota</taxon>
        <taxon>Alphaproteobacteria</taxon>
        <taxon>Hyphomicrobiales</taxon>
        <taxon>Aurantimonadaceae</taxon>
        <taxon>Jiella</taxon>
    </lineage>
</organism>
<dbReference type="InterPro" id="IPR005119">
    <property type="entry name" value="LysR_subst-bd"/>
</dbReference>
<protein>
    <submittedName>
        <fullName evidence="6">LysR family transcriptional regulator</fullName>
    </submittedName>
</protein>
<evidence type="ECO:0000259" key="5">
    <source>
        <dbReference type="PROSITE" id="PS50931"/>
    </source>
</evidence>
<dbReference type="InterPro" id="IPR036388">
    <property type="entry name" value="WH-like_DNA-bd_sf"/>
</dbReference>
<comment type="caution">
    <text evidence="6">The sequence shown here is derived from an EMBL/GenBank/DDBJ whole genome shotgun (WGS) entry which is preliminary data.</text>
</comment>
<evidence type="ECO:0000313" key="7">
    <source>
        <dbReference type="Proteomes" id="UP000469011"/>
    </source>
</evidence>
<dbReference type="GO" id="GO:0003677">
    <property type="term" value="F:DNA binding"/>
    <property type="evidence" value="ECO:0007669"/>
    <property type="project" value="UniProtKB-KW"/>
</dbReference>
<dbReference type="InterPro" id="IPR000847">
    <property type="entry name" value="LysR_HTH_N"/>
</dbReference>
<dbReference type="SUPFAM" id="SSF46785">
    <property type="entry name" value="Winged helix' DNA-binding domain"/>
    <property type="match status" value="1"/>
</dbReference>
<dbReference type="GO" id="GO:0032993">
    <property type="term" value="C:protein-DNA complex"/>
    <property type="evidence" value="ECO:0007669"/>
    <property type="project" value="TreeGrafter"/>
</dbReference>
<reference evidence="6 7" key="1">
    <citation type="submission" date="2020-01" db="EMBL/GenBank/DDBJ databases">
        <title>Jiella pacifica sp. nov.</title>
        <authorList>
            <person name="Xue Z."/>
            <person name="Zhu S."/>
            <person name="Chen J."/>
            <person name="Yang J."/>
        </authorList>
    </citation>
    <scope>NUCLEOTIDE SEQUENCE [LARGE SCALE GENOMIC DNA]</scope>
    <source>
        <strain evidence="6 7">40Bstr34</strain>
    </source>
</reference>
<feature type="domain" description="HTH lysR-type" evidence="5">
    <location>
        <begin position="7"/>
        <end position="64"/>
    </location>
</feature>
<accession>A0A6N9TAW2</accession>
<keyword evidence="2" id="KW-0805">Transcription regulation</keyword>
<dbReference type="GO" id="GO:0003700">
    <property type="term" value="F:DNA-binding transcription factor activity"/>
    <property type="evidence" value="ECO:0007669"/>
    <property type="project" value="InterPro"/>
</dbReference>
<gene>
    <name evidence="6" type="ORF">GTK09_20705</name>
</gene>
<evidence type="ECO:0000256" key="2">
    <source>
        <dbReference type="ARBA" id="ARBA00023015"/>
    </source>
</evidence>
<keyword evidence="3" id="KW-0238">DNA-binding</keyword>
<evidence type="ECO:0000256" key="4">
    <source>
        <dbReference type="ARBA" id="ARBA00023163"/>
    </source>
</evidence>
<name>A0A6N9TAW2_9HYPH</name>
<dbReference type="Pfam" id="PF00126">
    <property type="entry name" value="HTH_1"/>
    <property type="match status" value="1"/>
</dbReference>